<protein>
    <submittedName>
        <fullName evidence="1">Uncharacterized protein</fullName>
    </submittedName>
</protein>
<accession>A0A3D8RU20</accession>
<proteinExistence type="predicted"/>
<name>A0A3D8RU20_9HELO</name>
<comment type="caution">
    <text evidence="1">The sequence shown here is derived from an EMBL/GenBank/DDBJ whole genome shotgun (WGS) entry which is preliminary data.</text>
</comment>
<evidence type="ECO:0000313" key="2">
    <source>
        <dbReference type="Proteomes" id="UP000256645"/>
    </source>
</evidence>
<gene>
    <name evidence="1" type="ORF">BP6252_05640</name>
</gene>
<dbReference type="AlphaFoldDB" id="A0A3D8RU20"/>
<organism evidence="1 2">
    <name type="scientific">Coleophoma cylindrospora</name>
    <dbReference type="NCBI Taxonomy" id="1849047"/>
    <lineage>
        <taxon>Eukaryota</taxon>
        <taxon>Fungi</taxon>
        <taxon>Dikarya</taxon>
        <taxon>Ascomycota</taxon>
        <taxon>Pezizomycotina</taxon>
        <taxon>Leotiomycetes</taxon>
        <taxon>Helotiales</taxon>
        <taxon>Dermateaceae</taxon>
        <taxon>Coleophoma</taxon>
    </lineage>
</organism>
<dbReference type="OrthoDB" id="5294021at2759"/>
<sequence>MEATQFTPSASCSQLLGAIDQAIQSLQRPDLELTGISTDRLAYQYQALHEVVDSFRAILAVYENHERSEELDYSPVIDPTFFDWIANCSTTVSCMQEEIDKQAGAINSDGFVEIAMPGDEADLALKNLANSLDDNRKLLSEFLPILRCDLDEFLAAHAGQAYISPNLEDNTLPYPPTVQGDIHTLKSKLYGLSDTIKMCLETINRFNSSEDLTAVMGDLRQDLQKCVQVLTEVLTNNGSEWIESMIQGKLTYAEFCEIDVEDVMSLDSAFRQFNDALHSHIPPSSTASHEDSVNFSIAENAIVILLSLLKATG</sequence>
<reference evidence="1 2" key="1">
    <citation type="journal article" date="2018" name="IMA Fungus">
        <title>IMA Genome-F 9: Draft genome sequence of Annulohypoxylon stygium, Aspergillus mulundensis, Berkeleyomyces basicola (syn. Thielaviopsis basicola), Ceratocystis smalleyi, two Cercospora beticola strains, Coleophoma cylindrospora, Fusarium fracticaudum, Phialophora cf. hyalina, and Morchella septimelata.</title>
        <authorList>
            <person name="Wingfield B.D."/>
            <person name="Bills G.F."/>
            <person name="Dong Y."/>
            <person name="Huang W."/>
            <person name="Nel W.J."/>
            <person name="Swalarsk-Parry B.S."/>
            <person name="Vaghefi N."/>
            <person name="Wilken P.M."/>
            <person name="An Z."/>
            <person name="de Beer Z.W."/>
            <person name="De Vos L."/>
            <person name="Chen L."/>
            <person name="Duong T.A."/>
            <person name="Gao Y."/>
            <person name="Hammerbacher A."/>
            <person name="Kikkert J.R."/>
            <person name="Li Y."/>
            <person name="Li H."/>
            <person name="Li K."/>
            <person name="Li Q."/>
            <person name="Liu X."/>
            <person name="Ma X."/>
            <person name="Naidoo K."/>
            <person name="Pethybridge S.J."/>
            <person name="Sun J."/>
            <person name="Steenkamp E.T."/>
            <person name="van der Nest M.A."/>
            <person name="van Wyk S."/>
            <person name="Wingfield M.J."/>
            <person name="Xiong C."/>
            <person name="Yue Q."/>
            <person name="Zhang X."/>
        </authorList>
    </citation>
    <scope>NUCLEOTIDE SEQUENCE [LARGE SCALE GENOMIC DNA]</scope>
    <source>
        <strain evidence="1 2">BP6252</strain>
    </source>
</reference>
<dbReference type="EMBL" id="PDLM01000005">
    <property type="protein sequence ID" value="RDW77587.1"/>
    <property type="molecule type" value="Genomic_DNA"/>
</dbReference>
<keyword evidence="2" id="KW-1185">Reference proteome</keyword>
<evidence type="ECO:0000313" key="1">
    <source>
        <dbReference type="EMBL" id="RDW77587.1"/>
    </source>
</evidence>
<dbReference type="Proteomes" id="UP000256645">
    <property type="component" value="Unassembled WGS sequence"/>
</dbReference>